<comment type="caution">
    <text evidence="1">The sequence shown here is derived from an EMBL/GenBank/DDBJ whole genome shotgun (WGS) entry which is preliminary data.</text>
</comment>
<name>A0A820N4T8_9BILA</name>
<dbReference type="AlphaFoldDB" id="A0A820N4T8"/>
<proteinExistence type="predicted"/>
<dbReference type="InterPro" id="IPR011992">
    <property type="entry name" value="EF-hand-dom_pair"/>
</dbReference>
<reference evidence="1" key="1">
    <citation type="submission" date="2021-02" db="EMBL/GenBank/DDBJ databases">
        <authorList>
            <person name="Nowell W R."/>
        </authorList>
    </citation>
    <scope>NUCLEOTIDE SEQUENCE</scope>
</reference>
<dbReference type="SUPFAM" id="SSF47473">
    <property type="entry name" value="EF-hand"/>
    <property type="match status" value="1"/>
</dbReference>
<dbReference type="Proteomes" id="UP000663881">
    <property type="component" value="Unassembled WGS sequence"/>
</dbReference>
<organism evidence="1 2">
    <name type="scientific">Adineta steineri</name>
    <dbReference type="NCBI Taxonomy" id="433720"/>
    <lineage>
        <taxon>Eukaryota</taxon>
        <taxon>Metazoa</taxon>
        <taxon>Spiralia</taxon>
        <taxon>Gnathifera</taxon>
        <taxon>Rotifera</taxon>
        <taxon>Eurotatoria</taxon>
        <taxon>Bdelloidea</taxon>
        <taxon>Adinetida</taxon>
        <taxon>Adinetidae</taxon>
        <taxon>Adineta</taxon>
    </lineage>
</organism>
<gene>
    <name evidence="1" type="ORF">OKA104_LOCUS50605</name>
</gene>
<accession>A0A820N4T8</accession>
<evidence type="ECO:0000313" key="2">
    <source>
        <dbReference type="Proteomes" id="UP000663881"/>
    </source>
</evidence>
<feature type="non-terminal residue" evidence="1">
    <location>
        <position position="1"/>
    </location>
</feature>
<dbReference type="EMBL" id="CAJOAY010025755">
    <property type="protein sequence ID" value="CAF4385731.1"/>
    <property type="molecule type" value="Genomic_DNA"/>
</dbReference>
<evidence type="ECO:0008006" key="3">
    <source>
        <dbReference type="Google" id="ProtNLM"/>
    </source>
</evidence>
<sequence>EGYYWLKEIFTLLDPNRTNLITKEQLIATLNQFDIPVSHNNIDQFLQKHHCKLSKNTNNETTIDYNAFLKYFQDRSDTSFLARAVSDLKKPKSKTTQSNTSDIEDGLIDLLHDIFLSLTSATINYISRENDDLC</sequence>
<dbReference type="Gene3D" id="1.10.238.10">
    <property type="entry name" value="EF-hand"/>
    <property type="match status" value="1"/>
</dbReference>
<evidence type="ECO:0000313" key="1">
    <source>
        <dbReference type="EMBL" id="CAF4385731.1"/>
    </source>
</evidence>
<protein>
    <recommendedName>
        <fullName evidence="3">EF-hand domain-containing protein</fullName>
    </recommendedName>
</protein>